<dbReference type="Proteomes" id="UP000030765">
    <property type="component" value="Unassembled WGS sequence"/>
</dbReference>
<dbReference type="InterPro" id="IPR001254">
    <property type="entry name" value="Trypsin_dom"/>
</dbReference>
<evidence type="ECO:0000313" key="4">
    <source>
        <dbReference type="EMBL" id="KFB41557.1"/>
    </source>
</evidence>
<keyword evidence="6" id="KW-1185">Reference proteome</keyword>
<evidence type="ECO:0000256" key="1">
    <source>
        <dbReference type="ARBA" id="ARBA00024195"/>
    </source>
</evidence>
<dbReference type="InterPro" id="IPR027389">
    <property type="entry name" value="B_mannosylTrfase_Bre-3/Egh"/>
</dbReference>
<dbReference type="PANTHER" id="PTHR16779:SF1">
    <property type="entry name" value="BETA-1,4-MANNOSYLTRANSFERASE EGH"/>
    <property type="match status" value="1"/>
</dbReference>
<evidence type="ECO:0000259" key="3">
    <source>
        <dbReference type="PROSITE" id="PS50240"/>
    </source>
</evidence>
<evidence type="ECO:0000256" key="2">
    <source>
        <dbReference type="SAM" id="Phobius"/>
    </source>
</evidence>
<dbReference type="InterPro" id="IPR001173">
    <property type="entry name" value="Glyco_trans_2-like"/>
</dbReference>
<evidence type="ECO:0000313" key="6">
    <source>
        <dbReference type="Proteomes" id="UP000030765"/>
    </source>
</evidence>
<dbReference type="GO" id="GO:0005737">
    <property type="term" value="C:cytoplasm"/>
    <property type="evidence" value="ECO:0007669"/>
    <property type="project" value="TreeGrafter"/>
</dbReference>
<dbReference type="InterPro" id="IPR009003">
    <property type="entry name" value="Peptidase_S1_PA"/>
</dbReference>
<keyword evidence="2" id="KW-0472">Membrane</keyword>
<feature type="domain" description="Peptidase S1" evidence="3">
    <location>
        <begin position="189"/>
        <end position="417"/>
    </location>
</feature>
<dbReference type="Pfam" id="PF13632">
    <property type="entry name" value="Glyco_trans_2_3"/>
    <property type="match status" value="1"/>
</dbReference>
<dbReference type="PROSITE" id="PS50240">
    <property type="entry name" value="TRYPSIN_DOM"/>
    <property type="match status" value="1"/>
</dbReference>
<dbReference type="VEuPathDB" id="VectorBase:ASIS002178"/>
<reference evidence="5" key="2">
    <citation type="submission" date="2020-05" db="UniProtKB">
        <authorList>
            <consortium name="EnsemblMetazoa"/>
        </authorList>
    </citation>
    <scope>IDENTIFICATION</scope>
</reference>
<accession>A0A084VUB3</accession>
<feature type="transmembrane region" description="Helical" evidence="2">
    <location>
        <begin position="119"/>
        <end position="147"/>
    </location>
</feature>
<dbReference type="GO" id="GO:0004252">
    <property type="term" value="F:serine-type endopeptidase activity"/>
    <property type="evidence" value="ECO:0007669"/>
    <property type="project" value="InterPro"/>
</dbReference>
<feature type="transmembrane region" description="Helical" evidence="2">
    <location>
        <begin position="86"/>
        <end position="107"/>
    </location>
</feature>
<proteinExistence type="inferred from homology"/>
<dbReference type="OrthoDB" id="7727469at2759"/>
<dbReference type="GO" id="GO:0019187">
    <property type="term" value="F:beta-1,4-mannosyltransferase activity"/>
    <property type="evidence" value="ECO:0007669"/>
    <property type="project" value="InterPro"/>
</dbReference>
<dbReference type="VEuPathDB" id="VectorBase:ASIC009157"/>
<reference evidence="4 6" key="1">
    <citation type="journal article" date="2014" name="BMC Genomics">
        <title>Genome sequence of Anopheles sinensis provides insight into genetics basis of mosquito competence for malaria parasites.</title>
        <authorList>
            <person name="Zhou D."/>
            <person name="Zhang D."/>
            <person name="Ding G."/>
            <person name="Shi L."/>
            <person name="Hou Q."/>
            <person name="Ye Y."/>
            <person name="Xu Y."/>
            <person name="Zhou H."/>
            <person name="Xiong C."/>
            <person name="Li S."/>
            <person name="Yu J."/>
            <person name="Hong S."/>
            <person name="Yu X."/>
            <person name="Zou P."/>
            <person name="Chen C."/>
            <person name="Chang X."/>
            <person name="Wang W."/>
            <person name="Lv Y."/>
            <person name="Sun Y."/>
            <person name="Ma L."/>
            <person name="Shen B."/>
            <person name="Zhu C."/>
        </authorList>
    </citation>
    <scope>NUCLEOTIDE SEQUENCE [LARGE SCALE GENOMIC DNA]</scope>
</reference>
<keyword evidence="2" id="KW-1133">Transmembrane helix</keyword>
<dbReference type="SMART" id="SM00020">
    <property type="entry name" value="Tryp_SPc"/>
    <property type="match status" value="1"/>
</dbReference>
<feature type="transmembrane region" description="Helical" evidence="2">
    <location>
        <begin position="167"/>
        <end position="184"/>
    </location>
</feature>
<gene>
    <name evidence="4" type="ORF">ZHAS_00009157</name>
</gene>
<dbReference type="PANTHER" id="PTHR16779">
    <property type="entry name" value="BETA-1,4-MANNOSYLTRANSFERASE EGH"/>
    <property type="match status" value="1"/>
</dbReference>
<protein>
    <submittedName>
        <fullName evidence="4">AGAP004859-PA-like protein</fullName>
    </submittedName>
</protein>
<dbReference type="EnsemblMetazoa" id="ASIC009157-RA">
    <property type="protein sequence ID" value="ASIC009157-PA"/>
    <property type="gene ID" value="ASIC009157"/>
</dbReference>
<organism evidence="4">
    <name type="scientific">Anopheles sinensis</name>
    <name type="common">Mosquito</name>
    <dbReference type="NCBI Taxonomy" id="74873"/>
    <lineage>
        <taxon>Eukaryota</taxon>
        <taxon>Metazoa</taxon>
        <taxon>Ecdysozoa</taxon>
        <taxon>Arthropoda</taxon>
        <taxon>Hexapoda</taxon>
        <taxon>Insecta</taxon>
        <taxon>Pterygota</taxon>
        <taxon>Neoptera</taxon>
        <taxon>Endopterygota</taxon>
        <taxon>Diptera</taxon>
        <taxon>Nematocera</taxon>
        <taxon>Culicoidea</taxon>
        <taxon>Culicidae</taxon>
        <taxon>Anophelinae</taxon>
        <taxon>Anopheles</taxon>
    </lineage>
</organism>
<sequence>MRAFARGYTFNFIEGEMHEKSPFTLLDLLRQRKRWLQGILLVVRSPAIPLYNKFLLGINLCSWITLPLSSLNLVLTAIYPISCFELLDIVCAFITGVTIYMYLFGVFKSFSLLRFKPKFFLLCSVGVLCTIPVNIVIENIAVIWGLLGTVCRVRCMQSSCFDRGGKMRPFALLLFSLLYVFLTLHPHATIGQRSNAETSHIVLLGSTRADGTREFRCGGSYLGRNIVVAGAHCATGKNQPPLDTARFGAGTGNAVNLRIANHTLHYRYKPQFEYHNMAIFFLDRNPDSAMFKPACVLRPHIPRGTVQLVGDGSNGRGLSLQTTDLDVVPSDKCHEYYNPIPKLRFGVLLCCFCAMNANTKECSTLHSSPLQYTVTQNGKRVPFLIGHRSIGKACGVKSPAVYTRYGSYYEWLETVTNLPLDAAGKPK</sequence>
<dbReference type="STRING" id="74873.A0A084VUB3"/>
<name>A0A084VUB3_ANOSI</name>
<comment type="similarity">
    <text evidence="1">Belongs to the peptidase S1 family. CLIP subfamily.</text>
</comment>
<dbReference type="InterPro" id="IPR043504">
    <property type="entry name" value="Peptidase_S1_PA_chymotrypsin"/>
</dbReference>
<dbReference type="Gene3D" id="2.40.10.10">
    <property type="entry name" value="Trypsin-like serine proteases"/>
    <property type="match status" value="1"/>
</dbReference>
<dbReference type="EMBL" id="KE525103">
    <property type="protein sequence ID" value="KFB41557.1"/>
    <property type="molecule type" value="Genomic_DNA"/>
</dbReference>
<dbReference type="SUPFAM" id="SSF50494">
    <property type="entry name" value="Trypsin-like serine proteases"/>
    <property type="match status" value="1"/>
</dbReference>
<dbReference type="GO" id="GO:0006508">
    <property type="term" value="P:proteolysis"/>
    <property type="evidence" value="ECO:0007669"/>
    <property type="project" value="InterPro"/>
</dbReference>
<dbReference type="AlphaFoldDB" id="A0A084VUB3"/>
<dbReference type="EMBL" id="ATLV01016713">
    <property type="status" value="NOT_ANNOTATED_CDS"/>
    <property type="molecule type" value="Genomic_DNA"/>
</dbReference>
<feature type="transmembrane region" description="Helical" evidence="2">
    <location>
        <begin position="54"/>
        <end position="80"/>
    </location>
</feature>
<keyword evidence="2" id="KW-0812">Transmembrane</keyword>
<evidence type="ECO:0000313" key="5">
    <source>
        <dbReference type="EnsemblMetazoa" id="ASIC009157-PA"/>
    </source>
</evidence>
<dbReference type="Pfam" id="PF00089">
    <property type="entry name" value="Trypsin"/>
    <property type="match status" value="1"/>
</dbReference>